<dbReference type="NCBIfam" id="TIGR01524">
    <property type="entry name" value="ATPase-IIIB_Mg"/>
    <property type="match status" value="1"/>
</dbReference>
<evidence type="ECO:0000256" key="19">
    <source>
        <dbReference type="SAM" id="Phobius"/>
    </source>
</evidence>
<keyword evidence="12" id="KW-0460">Magnesium</keyword>
<dbReference type="InterPro" id="IPR023298">
    <property type="entry name" value="ATPase_P-typ_TM_dom_sf"/>
</dbReference>
<feature type="transmembrane region" description="Helical" evidence="19">
    <location>
        <begin position="705"/>
        <end position="726"/>
    </location>
</feature>
<comment type="catalytic activity">
    <reaction evidence="17">
        <text>Mg(2+)(out) + ATP + H2O = Mg(2+)(in) + ADP + phosphate + H(+)</text>
        <dbReference type="Rhea" id="RHEA:10260"/>
        <dbReference type="ChEBI" id="CHEBI:15377"/>
        <dbReference type="ChEBI" id="CHEBI:15378"/>
        <dbReference type="ChEBI" id="CHEBI:18420"/>
        <dbReference type="ChEBI" id="CHEBI:30616"/>
        <dbReference type="ChEBI" id="CHEBI:43474"/>
        <dbReference type="ChEBI" id="CHEBI:456216"/>
        <dbReference type="EC" id="7.2.2.14"/>
    </reaction>
</comment>
<evidence type="ECO:0000259" key="20">
    <source>
        <dbReference type="SMART" id="SM00831"/>
    </source>
</evidence>
<evidence type="ECO:0000256" key="7">
    <source>
        <dbReference type="ARBA" id="ARBA00022519"/>
    </source>
</evidence>
<dbReference type="EC" id="7.2.2.14" evidence="4"/>
<evidence type="ECO:0000256" key="9">
    <source>
        <dbReference type="ARBA" id="ARBA00022692"/>
    </source>
</evidence>
<dbReference type="SUPFAM" id="SSF56784">
    <property type="entry name" value="HAD-like"/>
    <property type="match status" value="1"/>
</dbReference>
<dbReference type="GO" id="GO:0016887">
    <property type="term" value="F:ATP hydrolysis activity"/>
    <property type="evidence" value="ECO:0007669"/>
    <property type="project" value="InterPro"/>
</dbReference>
<dbReference type="EMBL" id="FPJG01000006">
    <property type="protein sequence ID" value="SFW74958.1"/>
    <property type="molecule type" value="Genomic_DNA"/>
</dbReference>
<evidence type="ECO:0000256" key="14">
    <source>
        <dbReference type="ARBA" id="ARBA00022989"/>
    </source>
</evidence>
<dbReference type="InterPro" id="IPR023214">
    <property type="entry name" value="HAD_sf"/>
</dbReference>
<dbReference type="SUPFAM" id="SSF81653">
    <property type="entry name" value="Calcium ATPase, transduction domain A"/>
    <property type="match status" value="1"/>
</dbReference>
<feature type="transmembrane region" description="Helical" evidence="19">
    <location>
        <begin position="782"/>
        <end position="802"/>
    </location>
</feature>
<reference evidence="22" key="1">
    <citation type="submission" date="2016-11" db="EMBL/GenBank/DDBJ databases">
        <authorList>
            <person name="Varghese N."/>
            <person name="Submissions S."/>
        </authorList>
    </citation>
    <scope>NUCLEOTIDE SEQUENCE [LARGE SCALE GENOMIC DNA]</scope>
    <source>
        <strain evidence="22">DSM 44671</strain>
    </source>
</reference>
<evidence type="ECO:0000256" key="12">
    <source>
        <dbReference type="ARBA" id="ARBA00022842"/>
    </source>
</evidence>
<evidence type="ECO:0000256" key="13">
    <source>
        <dbReference type="ARBA" id="ARBA00022967"/>
    </source>
</evidence>
<dbReference type="SFLD" id="SFLDS00003">
    <property type="entry name" value="Haloacid_Dehalogenase"/>
    <property type="match status" value="1"/>
</dbReference>
<evidence type="ECO:0000313" key="21">
    <source>
        <dbReference type="EMBL" id="SFW74958.1"/>
    </source>
</evidence>
<evidence type="ECO:0000256" key="3">
    <source>
        <dbReference type="ARBA" id="ARBA00008746"/>
    </source>
</evidence>
<keyword evidence="8" id="KW-0597">Phosphoprotein</keyword>
<sequence length="873" mass="93751">MTRMSLLHAVPAGDDTSLRELGDAPVLAVYRQLRSSPKGLTESEAAERLHRHGDNRVGAETGLSVPERVWDAVRSPFVALLTGLGVVFAVAGDLRGAITVGVMIVLSVGLRWWQHTRSDRAVRALRAQVSTTVTVRRRADSGFAGLEREVPTADLVPGDVVLLRRGDVVPADVRVVTATDLVVDQSALSGEALPVPKRVPATRQRRHRAPVDIVDVPALCFAGTSVIGGTATAVVLATGTATYVGSLATQTATPRGESTFDAGVRRVGWTLIRFMVVMVPIVLVVNGTVTGNWAQAGMFAAAVAVGLTPEMLPVIVTTNLVRGAVRLSRQRVIVKRLNAIQDLAAMDVLCVDKTGTLTEDRVAYAHSIDLDGRPDSEAAEYAYLAVHFQADRHDRVDEAIVAQLAEADQDLVTDALFTKVDELGFDHDRRRATVVVRRAGQDIVITKGDPDEILPRCTHARRRGEIVALTDATRFDVEDLVRAHADHGMRILAVAARQTAPRFGGYDEGDEADMVLVGLVGFVDPVREGAAEAVKTVAEQGIAVKILTGDNRHVAARVAAEVGVPVGEVVLGHEIDTADDADLRVLAERTTVFAKLTPARKARIVAALRANGHAVGFVGDGVNDVTALRTADVGIAPDTATDVAKDAADLVLLERDLGVLNRGVVEGRRTLGNTLKYVNITASSNFGNVLTVLVAGAFLPFAPMLPIQLMVANLLYDVAQTALAWDRVDADYLRKPRRWDAHGLTRFMLVFGPVSSLFDLSTFAVLWQVFGAGADPLLLQTGWFVESLLSQLLVVLILRSRAAPTRRNRPSRPVLLAAAVAGLTGLLLPLSPLAGPLQMHPLPGSYLLWLALLLLGYGLTAQLAKRLDRRTWW</sequence>
<evidence type="ECO:0000256" key="8">
    <source>
        <dbReference type="ARBA" id="ARBA00022553"/>
    </source>
</evidence>
<keyword evidence="7" id="KW-0997">Cell inner membrane</keyword>
<dbReference type="Pfam" id="PF00122">
    <property type="entry name" value="E1-E2_ATPase"/>
    <property type="match status" value="1"/>
</dbReference>
<comment type="function">
    <text evidence="1">Mediates magnesium influx to the cytosol.</text>
</comment>
<dbReference type="Pfam" id="PF00690">
    <property type="entry name" value="Cation_ATPase_N"/>
    <property type="match status" value="1"/>
</dbReference>
<feature type="transmembrane region" description="Helical" evidence="19">
    <location>
        <begin position="677"/>
        <end position="699"/>
    </location>
</feature>
<dbReference type="SFLD" id="SFLDG00002">
    <property type="entry name" value="C1.7:_P-type_atpase_like"/>
    <property type="match status" value="1"/>
</dbReference>
<evidence type="ECO:0000256" key="11">
    <source>
        <dbReference type="ARBA" id="ARBA00022840"/>
    </source>
</evidence>
<evidence type="ECO:0000256" key="1">
    <source>
        <dbReference type="ARBA" id="ARBA00003954"/>
    </source>
</evidence>
<feature type="transmembrane region" description="Helical" evidence="19">
    <location>
        <begin position="846"/>
        <end position="864"/>
    </location>
</feature>
<dbReference type="Gene3D" id="3.40.50.1000">
    <property type="entry name" value="HAD superfamily/HAD-like"/>
    <property type="match status" value="1"/>
</dbReference>
<dbReference type="InterPro" id="IPR008250">
    <property type="entry name" value="ATPase_P-typ_transduc_dom_A_sf"/>
</dbReference>
<protein>
    <recommendedName>
        <fullName evidence="5">Magnesium-transporting ATPase, P-type 1</fullName>
        <ecNumber evidence="4">7.2.2.14</ecNumber>
    </recommendedName>
    <alternativeName>
        <fullName evidence="16">Mg(2+) transport ATPase, P-type 1</fullName>
    </alternativeName>
</protein>
<keyword evidence="10" id="KW-0547">Nucleotide-binding</keyword>
<dbReference type="PANTHER" id="PTHR42861">
    <property type="entry name" value="CALCIUM-TRANSPORTING ATPASE"/>
    <property type="match status" value="1"/>
</dbReference>
<keyword evidence="6" id="KW-1003">Cell membrane</keyword>
<dbReference type="InterPro" id="IPR001757">
    <property type="entry name" value="P_typ_ATPase"/>
</dbReference>
<dbReference type="InterPro" id="IPR059000">
    <property type="entry name" value="ATPase_P-type_domA"/>
</dbReference>
<dbReference type="InterPro" id="IPR004014">
    <property type="entry name" value="ATPase_P-typ_cation-transptr_N"/>
</dbReference>
<evidence type="ECO:0000256" key="2">
    <source>
        <dbReference type="ARBA" id="ARBA00004429"/>
    </source>
</evidence>
<accession>A0A1K1RS97</accession>
<dbReference type="STRING" id="546364.SAMN04489730_3859"/>
<dbReference type="Gene3D" id="1.20.1110.10">
    <property type="entry name" value="Calcium-transporting ATPase, transmembrane domain"/>
    <property type="match status" value="1"/>
</dbReference>
<comment type="similarity">
    <text evidence="3">Belongs to the cation transport ATPase (P-type) (TC 3.A.3) family. Type IIIB subfamily.</text>
</comment>
<dbReference type="InterPro" id="IPR006415">
    <property type="entry name" value="P-type_ATPase_IIIB"/>
</dbReference>
<name>A0A1K1RS97_9PSEU</name>
<dbReference type="AlphaFoldDB" id="A0A1K1RS97"/>
<comment type="subcellular location">
    <subcellularLocation>
        <location evidence="2">Cell inner membrane</location>
        <topology evidence="2">Multi-pass membrane protein</topology>
    </subcellularLocation>
</comment>
<dbReference type="Gene3D" id="3.40.1110.10">
    <property type="entry name" value="Calcium-transporting ATPase, cytoplasmic domain N"/>
    <property type="match status" value="1"/>
</dbReference>
<feature type="transmembrane region" description="Helical" evidence="19">
    <location>
        <begin position="814"/>
        <end position="834"/>
    </location>
</feature>
<dbReference type="GO" id="GO:0005886">
    <property type="term" value="C:plasma membrane"/>
    <property type="evidence" value="ECO:0007669"/>
    <property type="project" value="UniProtKB-SubCell"/>
</dbReference>
<dbReference type="SFLD" id="SFLDF00027">
    <property type="entry name" value="p-type_atpase"/>
    <property type="match status" value="1"/>
</dbReference>
<dbReference type="Gene3D" id="2.70.150.10">
    <property type="entry name" value="Calcium-transporting ATPase, cytoplasmic transduction domain A"/>
    <property type="match status" value="1"/>
</dbReference>
<dbReference type="InterPro" id="IPR036412">
    <property type="entry name" value="HAD-like_sf"/>
</dbReference>
<organism evidence="21 22">
    <name type="scientific">Amycolatopsis australiensis</name>
    <dbReference type="NCBI Taxonomy" id="546364"/>
    <lineage>
        <taxon>Bacteria</taxon>
        <taxon>Bacillati</taxon>
        <taxon>Actinomycetota</taxon>
        <taxon>Actinomycetes</taxon>
        <taxon>Pseudonocardiales</taxon>
        <taxon>Pseudonocardiaceae</taxon>
        <taxon>Amycolatopsis</taxon>
    </lineage>
</organism>
<feature type="transmembrane region" description="Helical" evidence="19">
    <location>
        <begin position="747"/>
        <end position="770"/>
    </location>
</feature>
<dbReference type="Pfam" id="PF13246">
    <property type="entry name" value="Cation_ATPase"/>
    <property type="match status" value="1"/>
</dbReference>
<dbReference type="GO" id="GO:0015444">
    <property type="term" value="F:P-type magnesium transporter activity"/>
    <property type="evidence" value="ECO:0007669"/>
    <property type="project" value="UniProtKB-EC"/>
</dbReference>
<evidence type="ECO:0000256" key="6">
    <source>
        <dbReference type="ARBA" id="ARBA00022475"/>
    </source>
</evidence>
<dbReference type="InterPro" id="IPR006068">
    <property type="entry name" value="ATPase_P-typ_cation-transptr_C"/>
</dbReference>
<evidence type="ECO:0000256" key="17">
    <source>
        <dbReference type="ARBA" id="ARBA00047295"/>
    </source>
</evidence>
<feature type="transmembrane region" description="Helical" evidence="19">
    <location>
        <begin position="299"/>
        <end position="321"/>
    </location>
</feature>
<evidence type="ECO:0000256" key="5">
    <source>
        <dbReference type="ARBA" id="ARBA00013555"/>
    </source>
</evidence>
<evidence type="ECO:0000256" key="15">
    <source>
        <dbReference type="ARBA" id="ARBA00023136"/>
    </source>
</evidence>
<keyword evidence="14 19" id="KW-1133">Transmembrane helix</keyword>
<dbReference type="Proteomes" id="UP000182740">
    <property type="component" value="Unassembled WGS sequence"/>
</dbReference>
<proteinExistence type="inferred from homology"/>
<evidence type="ECO:0000256" key="18">
    <source>
        <dbReference type="ARBA" id="ARBA00049360"/>
    </source>
</evidence>
<evidence type="ECO:0000313" key="22">
    <source>
        <dbReference type="Proteomes" id="UP000182740"/>
    </source>
</evidence>
<dbReference type="InterPro" id="IPR023299">
    <property type="entry name" value="ATPase_P-typ_cyto_dom_N"/>
</dbReference>
<gene>
    <name evidence="21" type="ORF">SAMN04489730_3859</name>
</gene>
<dbReference type="GO" id="GO:0005524">
    <property type="term" value="F:ATP binding"/>
    <property type="evidence" value="ECO:0007669"/>
    <property type="project" value="UniProtKB-KW"/>
</dbReference>
<keyword evidence="9 19" id="KW-0812">Transmembrane</keyword>
<keyword evidence="22" id="KW-1185">Reference proteome</keyword>
<keyword evidence="13" id="KW-1278">Translocase</keyword>
<comment type="catalytic activity">
    <reaction evidence="18">
        <text>ATP + H2O = ADP + phosphate + H(+)</text>
        <dbReference type="Rhea" id="RHEA:13065"/>
        <dbReference type="ChEBI" id="CHEBI:15377"/>
        <dbReference type="ChEBI" id="CHEBI:15378"/>
        <dbReference type="ChEBI" id="CHEBI:30616"/>
        <dbReference type="ChEBI" id="CHEBI:43474"/>
        <dbReference type="ChEBI" id="CHEBI:456216"/>
    </reaction>
</comment>
<dbReference type="PROSITE" id="PS00154">
    <property type="entry name" value="ATPASE_E1_E2"/>
    <property type="match status" value="1"/>
</dbReference>
<dbReference type="NCBIfam" id="TIGR01494">
    <property type="entry name" value="ATPase_P-type"/>
    <property type="match status" value="1"/>
</dbReference>
<dbReference type="PRINTS" id="PR01836">
    <property type="entry name" value="MGATPASE"/>
</dbReference>
<feature type="domain" description="Cation-transporting P-type ATPase N-terminal" evidence="20">
    <location>
        <begin position="20"/>
        <end position="93"/>
    </location>
</feature>
<dbReference type="InterPro" id="IPR018303">
    <property type="entry name" value="ATPase_P-typ_P_site"/>
</dbReference>
<keyword evidence="11" id="KW-0067">ATP-binding</keyword>
<evidence type="ECO:0000256" key="16">
    <source>
        <dbReference type="ARBA" id="ARBA00029806"/>
    </source>
</evidence>
<dbReference type="SUPFAM" id="SSF81660">
    <property type="entry name" value="Metal cation-transporting ATPase, ATP-binding domain N"/>
    <property type="match status" value="1"/>
</dbReference>
<feature type="transmembrane region" description="Helical" evidence="19">
    <location>
        <begin position="271"/>
        <end position="293"/>
    </location>
</feature>
<keyword evidence="15 19" id="KW-0472">Membrane</keyword>
<dbReference type="Pfam" id="PF00689">
    <property type="entry name" value="Cation_ATPase_C"/>
    <property type="match status" value="1"/>
</dbReference>
<evidence type="ECO:0000256" key="4">
    <source>
        <dbReference type="ARBA" id="ARBA00012786"/>
    </source>
</evidence>
<dbReference type="SMART" id="SM00831">
    <property type="entry name" value="Cation_ATPase_N"/>
    <property type="match status" value="1"/>
</dbReference>
<dbReference type="SUPFAM" id="SSF81665">
    <property type="entry name" value="Calcium ATPase, transmembrane domain M"/>
    <property type="match status" value="1"/>
</dbReference>
<dbReference type="InterPro" id="IPR044492">
    <property type="entry name" value="P_typ_ATPase_HD_dom"/>
</dbReference>
<evidence type="ECO:0000256" key="10">
    <source>
        <dbReference type="ARBA" id="ARBA00022741"/>
    </source>
</evidence>